<dbReference type="Gene3D" id="3.40.50.150">
    <property type="entry name" value="Vaccinia Virus protein VP39"/>
    <property type="match status" value="2"/>
</dbReference>
<dbReference type="RefSeq" id="WP_222979224.1">
    <property type="nucleotide sequence ID" value="NZ_JAINVZ010000011.1"/>
</dbReference>
<dbReference type="EMBL" id="JAINVZ010000011">
    <property type="protein sequence ID" value="MBY8886753.1"/>
    <property type="molecule type" value="Genomic_DNA"/>
</dbReference>
<protein>
    <submittedName>
        <fullName evidence="2">BtaA family protein</fullName>
    </submittedName>
</protein>
<gene>
    <name evidence="2" type="ORF">K7472_18035</name>
</gene>
<sequence length="317" mass="33870">MSAGTPWSHGRILAGRSGSPRLLFGRMYEDPGIELAVFPAAPARVLCVASAGDTAAALAHAGYEVTAVDVNPRQLDYARARVVDGAPARTGTAERLTAVGRHVTAGLLPAWQPTALRAFLRLDDPARQLRWWHERIDGAGLRLLTASALRPAGPLTALLRPGFRGVAPPRFDAVLRARTARVVASCPNTANPLLRLLLLGEAPDPVPVSGIRFVRADVAEHLESVPAGSYDAVTLSNVLDGPGRAYARRLRAAVERAVRPGGVAVLRSVREDRVEQGDPTSWRSDQDGRHLRGASPSPQERCPLWGTVRVLHTGGNP</sequence>
<accession>A0ABS7QU67</accession>
<comment type="caution">
    <text evidence="2">The sequence shown here is derived from an EMBL/GenBank/DDBJ whole genome shotgun (WGS) entry which is preliminary data.</text>
</comment>
<proteinExistence type="predicted"/>
<dbReference type="InterPro" id="IPR029063">
    <property type="entry name" value="SAM-dependent_MTases_sf"/>
</dbReference>
<name>A0ABS7QU67_9ACTN</name>
<feature type="region of interest" description="Disordered" evidence="1">
    <location>
        <begin position="271"/>
        <end position="302"/>
    </location>
</feature>
<evidence type="ECO:0000256" key="1">
    <source>
        <dbReference type="SAM" id="MobiDB-lite"/>
    </source>
</evidence>
<dbReference type="SUPFAM" id="SSF53335">
    <property type="entry name" value="S-adenosyl-L-methionine-dependent methyltransferases"/>
    <property type="match status" value="1"/>
</dbReference>
<keyword evidence="3" id="KW-1185">Reference proteome</keyword>
<organism evidence="2 3">
    <name type="scientific">Streptantibioticus parmotrematis</name>
    <dbReference type="NCBI Taxonomy" id="2873249"/>
    <lineage>
        <taxon>Bacteria</taxon>
        <taxon>Bacillati</taxon>
        <taxon>Actinomycetota</taxon>
        <taxon>Actinomycetes</taxon>
        <taxon>Kitasatosporales</taxon>
        <taxon>Streptomycetaceae</taxon>
        <taxon>Streptantibioticus</taxon>
    </lineage>
</organism>
<evidence type="ECO:0000313" key="2">
    <source>
        <dbReference type="EMBL" id="MBY8886753.1"/>
    </source>
</evidence>
<dbReference type="Proteomes" id="UP001198565">
    <property type="component" value="Unassembled WGS sequence"/>
</dbReference>
<evidence type="ECO:0000313" key="3">
    <source>
        <dbReference type="Proteomes" id="UP001198565"/>
    </source>
</evidence>
<reference evidence="2 3" key="1">
    <citation type="submission" date="2021-08" db="EMBL/GenBank/DDBJ databases">
        <title>Streptomyces sp. PTM05 isolated from lichen.</title>
        <authorList>
            <person name="Somphong A."/>
            <person name="Phongsopitanun W."/>
            <person name="Tanasupawat S."/>
        </authorList>
    </citation>
    <scope>NUCLEOTIDE SEQUENCE [LARGE SCALE GENOMIC DNA]</scope>
    <source>
        <strain evidence="2 3">Ptm05</strain>
    </source>
</reference>